<accession>A0A1G5ZKW1</accession>
<reference evidence="3" key="1">
    <citation type="submission" date="2016-10" db="EMBL/GenBank/DDBJ databases">
        <authorList>
            <person name="Varghese N."/>
            <person name="Submissions S."/>
        </authorList>
    </citation>
    <scope>NUCLEOTIDE SEQUENCE [LARGE SCALE GENOMIC DNA]</scope>
    <source>
        <strain evidence="3">DSM 22703</strain>
    </source>
</reference>
<protein>
    <submittedName>
        <fullName evidence="2">Transposase DDE domain-containing protein</fullName>
    </submittedName>
</protein>
<feature type="domain" description="Transposase IS4-like" evidence="1">
    <location>
        <begin position="51"/>
        <end position="161"/>
    </location>
</feature>
<dbReference type="InterPro" id="IPR012337">
    <property type="entry name" value="RNaseH-like_sf"/>
</dbReference>
<dbReference type="OrthoDB" id="157819at2"/>
<evidence type="ECO:0000313" key="2">
    <source>
        <dbReference type="EMBL" id="SDA95242.1"/>
    </source>
</evidence>
<evidence type="ECO:0000313" key="3">
    <source>
        <dbReference type="Proteomes" id="UP000198756"/>
    </source>
</evidence>
<dbReference type="STRING" id="279824.SAMN03080617_04028"/>
<dbReference type="Proteomes" id="UP000198756">
    <property type="component" value="Unassembled WGS sequence"/>
</dbReference>
<dbReference type="InterPro" id="IPR002559">
    <property type="entry name" value="Transposase_11"/>
</dbReference>
<dbReference type="PANTHER" id="PTHR33258:SF1">
    <property type="entry name" value="TRANSPOSASE INSL FOR INSERTION SEQUENCE ELEMENT IS186A-RELATED"/>
    <property type="match status" value="1"/>
</dbReference>
<keyword evidence="3" id="KW-1185">Reference proteome</keyword>
<proteinExistence type="predicted"/>
<name>A0A1G5ZKW1_9BACT</name>
<dbReference type="SUPFAM" id="SSF53098">
    <property type="entry name" value="Ribonuclease H-like"/>
    <property type="match status" value="1"/>
</dbReference>
<dbReference type="Pfam" id="PF01609">
    <property type="entry name" value="DDE_Tnp_1"/>
    <property type="match status" value="1"/>
</dbReference>
<evidence type="ECO:0000259" key="1">
    <source>
        <dbReference type="Pfam" id="PF01609"/>
    </source>
</evidence>
<dbReference type="AlphaFoldDB" id="A0A1G5ZKW1"/>
<dbReference type="GO" id="GO:0003677">
    <property type="term" value="F:DNA binding"/>
    <property type="evidence" value="ECO:0007669"/>
    <property type="project" value="InterPro"/>
</dbReference>
<sequence>MGYCTLSFFSKVCKSQAFFLNRLTPQVNICSDQHAKDPVDINSLLKKLKKDRLELMEVAVFPGKKERIPARLVVSLADETTYEKRLRKTSKQAKSTGNKVSDKFKVRARLNMIVTNVPPEILKGKDIRKVYSLRWQIELIFKNWKSLVTIDEFNTKKSIGLNASFMEN</sequence>
<dbReference type="PANTHER" id="PTHR33258">
    <property type="entry name" value="TRANSPOSASE INSL FOR INSERTION SEQUENCE ELEMENT IS186A-RELATED"/>
    <property type="match status" value="1"/>
</dbReference>
<dbReference type="EMBL" id="FMXE01000043">
    <property type="protein sequence ID" value="SDA95242.1"/>
    <property type="molecule type" value="Genomic_DNA"/>
</dbReference>
<organism evidence="2 3">
    <name type="scientific">Algoriphagus alkaliphilus</name>
    <dbReference type="NCBI Taxonomy" id="279824"/>
    <lineage>
        <taxon>Bacteria</taxon>
        <taxon>Pseudomonadati</taxon>
        <taxon>Bacteroidota</taxon>
        <taxon>Cytophagia</taxon>
        <taxon>Cytophagales</taxon>
        <taxon>Cyclobacteriaceae</taxon>
        <taxon>Algoriphagus</taxon>
    </lineage>
</organism>
<dbReference type="GO" id="GO:0006313">
    <property type="term" value="P:DNA transposition"/>
    <property type="evidence" value="ECO:0007669"/>
    <property type="project" value="InterPro"/>
</dbReference>
<dbReference type="GO" id="GO:0004803">
    <property type="term" value="F:transposase activity"/>
    <property type="evidence" value="ECO:0007669"/>
    <property type="project" value="InterPro"/>
</dbReference>
<gene>
    <name evidence="2" type="ORF">SAMN03080617_04028</name>
</gene>